<dbReference type="PANTHER" id="PTHR45835">
    <property type="entry name" value="YALI0A06105P"/>
    <property type="match status" value="1"/>
</dbReference>
<dbReference type="AlphaFoldDB" id="A0AAQ3SR27"/>
<proteinExistence type="predicted"/>
<sequence length="216" mass="24494">MWIDVENFVKQCTLCQQAKHEKIKLLGLLQPLPIPDGAWQHLTMDFIEDLPKSETFDTLLVIVDKFTKYAHFIPLHHPFTALQVAKVVLGNVVKLHAQNLIKTQANLALIYYDPFTVLEKIGAAAYRLVLPEGAQIHPVFHLSAELPKPIQQDAEESETERIMWRRLVKIGNSAIAQVLVKWTQLPEVAATWEDYNALRSRFPTARAWGQVPSQGG</sequence>
<evidence type="ECO:0000313" key="4">
    <source>
        <dbReference type="Proteomes" id="UP001341281"/>
    </source>
</evidence>
<organism evidence="3 4">
    <name type="scientific">Paspalum notatum var. saurae</name>
    <dbReference type="NCBI Taxonomy" id="547442"/>
    <lineage>
        <taxon>Eukaryota</taxon>
        <taxon>Viridiplantae</taxon>
        <taxon>Streptophyta</taxon>
        <taxon>Embryophyta</taxon>
        <taxon>Tracheophyta</taxon>
        <taxon>Spermatophyta</taxon>
        <taxon>Magnoliopsida</taxon>
        <taxon>Liliopsida</taxon>
        <taxon>Poales</taxon>
        <taxon>Poaceae</taxon>
        <taxon>PACMAD clade</taxon>
        <taxon>Panicoideae</taxon>
        <taxon>Andropogonodae</taxon>
        <taxon>Paspaleae</taxon>
        <taxon>Paspalinae</taxon>
        <taxon>Paspalum</taxon>
    </lineage>
</organism>
<protein>
    <submittedName>
        <fullName evidence="3">Uncharacterized protein</fullName>
    </submittedName>
</protein>
<keyword evidence="4" id="KW-1185">Reference proteome</keyword>
<dbReference type="Pfam" id="PF24626">
    <property type="entry name" value="SH3_Tf2-1"/>
    <property type="match status" value="1"/>
</dbReference>
<dbReference type="GO" id="GO:0003676">
    <property type="term" value="F:nucleic acid binding"/>
    <property type="evidence" value="ECO:0007669"/>
    <property type="project" value="InterPro"/>
</dbReference>
<dbReference type="InterPro" id="IPR012337">
    <property type="entry name" value="RNaseH-like_sf"/>
</dbReference>
<dbReference type="EMBL" id="CP144746">
    <property type="protein sequence ID" value="WVZ58880.1"/>
    <property type="molecule type" value="Genomic_DNA"/>
</dbReference>
<dbReference type="InterPro" id="IPR016197">
    <property type="entry name" value="Chromo-like_dom_sf"/>
</dbReference>
<gene>
    <name evidence="3" type="ORF">U9M48_009103</name>
</gene>
<dbReference type="PANTHER" id="PTHR45835:SF99">
    <property type="entry name" value="CHROMO DOMAIN-CONTAINING PROTEIN-RELATED"/>
    <property type="match status" value="1"/>
</dbReference>
<dbReference type="SUPFAM" id="SSF54160">
    <property type="entry name" value="Chromo domain-like"/>
    <property type="match status" value="1"/>
</dbReference>
<dbReference type="Proteomes" id="UP001341281">
    <property type="component" value="Chromosome 02"/>
</dbReference>
<feature type="domain" description="Chromo" evidence="1">
    <location>
        <begin position="160"/>
        <end position="203"/>
    </location>
</feature>
<name>A0AAQ3SR27_PASNO</name>
<feature type="domain" description="Tf2-1-like SH3-like" evidence="2">
    <location>
        <begin position="93"/>
        <end position="143"/>
    </location>
</feature>
<reference evidence="3 4" key="1">
    <citation type="submission" date="2024-02" db="EMBL/GenBank/DDBJ databases">
        <title>High-quality chromosome-scale genome assembly of Pensacola bahiagrass (Paspalum notatum Flugge var. saurae).</title>
        <authorList>
            <person name="Vega J.M."/>
            <person name="Podio M."/>
            <person name="Orjuela J."/>
            <person name="Siena L.A."/>
            <person name="Pessino S.C."/>
            <person name="Combes M.C."/>
            <person name="Mariac C."/>
            <person name="Albertini E."/>
            <person name="Pupilli F."/>
            <person name="Ortiz J.P.A."/>
            <person name="Leblanc O."/>
        </authorList>
    </citation>
    <scope>NUCLEOTIDE SEQUENCE [LARGE SCALE GENOMIC DNA]</scope>
    <source>
        <strain evidence="3">R1</strain>
        <tissue evidence="3">Leaf</tissue>
    </source>
</reference>
<accession>A0AAQ3SR27</accession>
<evidence type="ECO:0000313" key="3">
    <source>
        <dbReference type="EMBL" id="WVZ58880.1"/>
    </source>
</evidence>
<dbReference type="InterPro" id="IPR036397">
    <property type="entry name" value="RNaseH_sf"/>
</dbReference>
<dbReference type="Pfam" id="PF00385">
    <property type="entry name" value="Chromo"/>
    <property type="match status" value="1"/>
</dbReference>
<dbReference type="InterPro" id="IPR023780">
    <property type="entry name" value="Chromo_domain"/>
</dbReference>
<dbReference type="SUPFAM" id="SSF53098">
    <property type="entry name" value="Ribonuclease H-like"/>
    <property type="match status" value="1"/>
</dbReference>
<evidence type="ECO:0000259" key="1">
    <source>
        <dbReference type="Pfam" id="PF00385"/>
    </source>
</evidence>
<dbReference type="Gene3D" id="3.30.420.10">
    <property type="entry name" value="Ribonuclease H-like superfamily/Ribonuclease H"/>
    <property type="match status" value="1"/>
</dbReference>
<evidence type="ECO:0000259" key="2">
    <source>
        <dbReference type="Pfam" id="PF24626"/>
    </source>
</evidence>
<dbReference type="InterPro" id="IPR056924">
    <property type="entry name" value="SH3_Tf2-1"/>
</dbReference>